<dbReference type="Pfam" id="PF09919">
    <property type="entry name" value="DUF2149"/>
    <property type="match status" value="1"/>
</dbReference>
<keyword evidence="1" id="KW-0812">Transmembrane</keyword>
<dbReference type="EMBL" id="SNRY01000235">
    <property type="protein sequence ID" value="KAA6344101.1"/>
    <property type="molecule type" value="Genomic_DNA"/>
</dbReference>
<reference evidence="2" key="1">
    <citation type="submission" date="2019-03" db="EMBL/GenBank/DDBJ databases">
        <title>Single cell metagenomics reveals metabolic interactions within the superorganism composed of flagellate Streblomastix strix and complex community of Bacteroidetes bacteria on its surface.</title>
        <authorList>
            <person name="Treitli S.C."/>
            <person name="Kolisko M."/>
            <person name="Husnik F."/>
            <person name="Keeling P."/>
            <person name="Hampl V."/>
        </authorList>
    </citation>
    <scope>NUCLEOTIDE SEQUENCE</scope>
    <source>
        <strain evidence="2">STM</strain>
    </source>
</reference>
<gene>
    <name evidence="2" type="ORF">EZS27_008256</name>
</gene>
<protein>
    <recommendedName>
        <fullName evidence="3">DUF2149 domain-containing protein</fullName>
    </recommendedName>
</protein>
<evidence type="ECO:0000313" key="2">
    <source>
        <dbReference type="EMBL" id="KAA6344101.1"/>
    </source>
</evidence>
<keyword evidence="1" id="KW-1133">Transmembrane helix</keyword>
<keyword evidence="1" id="KW-0472">Membrane</keyword>
<dbReference type="AlphaFoldDB" id="A0A5J4SFL8"/>
<evidence type="ECO:0008006" key="3">
    <source>
        <dbReference type="Google" id="ProtNLM"/>
    </source>
</evidence>
<comment type="caution">
    <text evidence="2">The sequence shown here is derived from an EMBL/GenBank/DDBJ whole genome shotgun (WGS) entry which is preliminary data.</text>
</comment>
<dbReference type="InterPro" id="IPR018676">
    <property type="entry name" value="DUF2149"/>
</dbReference>
<evidence type="ECO:0000256" key="1">
    <source>
        <dbReference type="SAM" id="Phobius"/>
    </source>
</evidence>
<accession>A0A5J4SFL8</accession>
<proteinExistence type="predicted"/>
<organism evidence="2">
    <name type="scientific">termite gut metagenome</name>
    <dbReference type="NCBI Taxonomy" id="433724"/>
    <lineage>
        <taxon>unclassified sequences</taxon>
        <taxon>metagenomes</taxon>
        <taxon>organismal metagenomes</taxon>
    </lineage>
</organism>
<name>A0A5J4SFL8_9ZZZZ</name>
<feature type="transmembrane region" description="Helical" evidence="1">
    <location>
        <begin position="20"/>
        <end position="43"/>
    </location>
</feature>
<sequence>MKYRQRRINRFLKNEDADPLSVVVNLFDVAMVFAVALMVAMVMHINMTEIFTQEDYTIVKNPGKDNMEIITKEGNKINRYIPSAEQSSTQQKGKKIGIAYELENGEIIYVPE</sequence>